<sequence>MLIKGTMKMPANVDVGTPTLNEIYNVKDPDNDVHVSAILKEINKAYWLNNDWQEKKQFPVMVLEVTFEIDDKERERKIKLKNRKEEGNITVIDGFKKMKEND</sequence>
<dbReference type="AlphaFoldDB" id="A0A838CXX5"/>
<name>A0A838CXX5_9BACI</name>
<dbReference type="RefSeq" id="WP_181473948.1">
    <property type="nucleotide sequence ID" value="NZ_JACEFG010000005.1"/>
</dbReference>
<dbReference type="Proteomes" id="UP000571017">
    <property type="component" value="Unassembled WGS sequence"/>
</dbReference>
<organism evidence="1 2">
    <name type="scientific">Halobacillus locisalis</name>
    <dbReference type="NCBI Taxonomy" id="220753"/>
    <lineage>
        <taxon>Bacteria</taxon>
        <taxon>Bacillati</taxon>
        <taxon>Bacillota</taxon>
        <taxon>Bacilli</taxon>
        <taxon>Bacillales</taxon>
        <taxon>Bacillaceae</taxon>
        <taxon>Halobacillus</taxon>
    </lineage>
</organism>
<reference evidence="1 2" key="1">
    <citation type="journal article" date="2004" name="Extremophiles">
        <title>Halobacillus locisalis sp. nov., a halophilic bacterium isolated from a marine solar saltern of the Yellow Sea in Korea.</title>
        <authorList>
            <person name="Yoon J.H."/>
            <person name="Kang K.H."/>
            <person name="Oh T.K."/>
            <person name="Park Y.H."/>
        </authorList>
    </citation>
    <scope>NUCLEOTIDE SEQUENCE [LARGE SCALE GENOMIC DNA]</scope>
    <source>
        <strain evidence="1 2">KCTC 3788</strain>
    </source>
</reference>
<keyword evidence="2" id="KW-1185">Reference proteome</keyword>
<protein>
    <submittedName>
        <fullName evidence="1">Uncharacterized protein</fullName>
    </submittedName>
</protein>
<proteinExistence type="predicted"/>
<evidence type="ECO:0000313" key="2">
    <source>
        <dbReference type="Proteomes" id="UP000571017"/>
    </source>
</evidence>
<accession>A0A838CXX5</accession>
<dbReference type="EMBL" id="JACEFG010000005">
    <property type="protein sequence ID" value="MBA2176887.1"/>
    <property type="molecule type" value="Genomic_DNA"/>
</dbReference>
<gene>
    <name evidence="1" type="ORF">H0266_18565</name>
</gene>
<evidence type="ECO:0000313" key="1">
    <source>
        <dbReference type="EMBL" id="MBA2176887.1"/>
    </source>
</evidence>
<comment type="caution">
    <text evidence="1">The sequence shown here is derived from an EMBL/GenBank/DDBJ whole genome shotgun (WGS) entry which is preliminary data.</text>
</comment>